<accession>A0A0B7AQB4</accession>
<proteinExistence type="predicted"/>
<name>A0A0B7AQB4_9EUPU</name>
<reference evidence="1" key="1">
    <citation type="submission" date="2014-12" db="EMBL/GenBank/DDBJ databases">
        <title>Insight into the proteome of Arion vulgaris.</title>
        <authorList>
            <person name="Aradska J."/>
            <person name="Bulat T."/>
            <person name="Smidak R."/>
            <person name="Sarate P."/>
            <person name="Gangsoo J."/>
            <person name="Sialana F."/>
            <person name="Bilban M."/>
            <person name="Lubec G."/>
        </authorList>
    </citation>
    <scope>NUCLEOTIDE SEQUENCE</scope>
    <source>
        <tissue evidence="1">Skin</tissue>
    </source>
</reference>
<sequence>MTSKTSIATPSAATIVIEFQSFPLSSREKTRTSSFNANDEHDQKNAVQMLFHHHTGQSYYSLALAWVNLGIQAIK</sequence>
<dbReference type="AlphaFoldDB" id="A0A0B7AQB4"/>
<organism evidence="1">
    <name type="scientific">Arion vulgaris</name>
    <dbReference type="NCBI Taxonomy" id="1028688"/>
    <lineage>
        <taxon>Eukaryota</taxon>
        <taxon>Metazoa</taxon>
        <taxon>Spiralia</taxon>
        <taxon>Lophotrochozoa</taxon>
        <taxon>Mollusca</taxon>
        <taxon>Gastropoda</taxon>
        <taxon>Heterobranchia</taxon>
        <taxon>Euthyneura</taxon>
        <taxon>Panpulmonata</taxon>
        <taxon>Eupulmonata</taxon>
        <taxon>Stylommatophora</taxon>
        <taxon>Helicina</taxon>
        <taxon>Arionoidea</taxon>
        <taxon>Arionidae</taxon>
        <taxon>Arion</taxon>
    </lineage>
</organism>
<gene>
    <name evidence="1" type="primary">ORF135882</name>
</gene>
<dbReference type="EMBL" id="HACG01036354">
    <property type="protein sequence ID" value="CEK83219.1"/>
    <property type="molecule type" value="Transcribed_RNA"/>
</dbReference>
<evidence type="ECO:0000313" key="1">
    <source>
        <dbReference type="EMBL" id="CEK83219.1"/>
    </source>
</evidence>
<protein>
    <submittedName>
        <fullName evidence="1">Uncharacterized protein</fullName>
    </submittedName>
</protein>